<dbReference type="OrthoDB" id="9804952at2"/>
<dbReference type="SUPFAM" id="SSF102114">
    <property type="entry name" value="Radical SAM enzymes"/>
    <property type="match status" value="1"/>
</dbReference>
<dbReference type="InterPro" id="IPR007197">
    <property type="entry name" value="rSAM"/>
</dbReference>
<evidence type="ECO:0000313" key="7">
    <source>
        <dbReference type="EMBL" id="CCK81681.1"/>
    </source>
</evidence>
<keyword evidence="2" id="KW-0949">S-adenosyl-L-methionine</keyword>
<reference evidence="7 8" key="1">
    <citation type="journal article" date="2013" name="Environ. Microbiol.">
        <title>Complete genome, catabolic sub-proteomes and key-metabolites of Desulfobacula toluolica Tol2, a marine, aromatic compound-degrading, sulfate-reducing bacterium.</title>
        <authorList>
            <person name="Wohlbrand L."/>
            <person name="Jacob J.H."/>
            <person name="Kube M."/>
            <person name="Mussmann M."/>
            <person name="Jarling R."/>
            <person name="Beck A."/>
            <person name="Amann R."/>
            <person name="Wilkes H."/>
            <person name="Reinhardt R."/>
            <person name="Rabus R."/>
        </authorList>
    </citation>
    <scope>NUCLEOTIDE SEQUENCE [LARGE SCALE GENOMIC DNA]</scope>
    <source>
        <strain evidence="8">DSM 7467 / Tol2</strain>
    </source>
</reference>
<dbReference type="InterPro" id="IPR006638">
    <property type="entry name" value="Elp3/MiaA/NifB-like_rSAM"/>
</dbReference>
<dbReference type="GO" id="GO:0003824">
    <property type="term" value="F:catalytic activity"/>
    <property type="evidence" value="ECO:0007669"/>
    <property type="project" value="InterPro"/>
</dbReference>
<comment type="cofactor">
    <cofactor evidence="1">
        <name>[4Fe-4S] cluster</name>
        <dbReference type="ChEBI" id="CHEBI:49883"/>
    </cofactor>
</comment>
<dbReference type="GO" id="GO:0046872">
    <property type="term" value="F:metal ion binding"/>
    <property type="evidence" value="ECO:0007669"/>
    <property type="project" value="UniProtKB-KW"/>
</dbReference>
<keyword evidence="8" id="KW-1185">Reference proteome</keyword>
<dbReference type="Pfam" id="PF02310">
    <property type="entry name" value="B12-binding"/>
    <property type="match status" value="1"/>
</dbReference>
<dbReference type="SFLD" id="SFLDS00029">
    <property type="entry name" value="Radical_SAM"/>
    <property type="match status" value="1"/>
</dbReference>
<sequence length="525" mass="61292">MKIKMVNIENGLQGIGFRKMSSYVKSLNKDTTTYFISPTNQFSLFNRIFLNSDFNLLGDLDIIAQELSCADLLGFSFMSECRDITAQLISRIKNINKNAIIFVGGPHARIYPEDCLNFSDIICVSEGERPFFQFYQKIQNGNDYFDIPGLTYLKKDGSIVNTKPSAPMTNEELTAAPFIDFDVKNKFYDTKKKQFVPMDSKLYKKWLGLNLNIIWTRGCPNKCAYCYNSAFLRYHKKYAQLRHPSPKYMVDEIRSVLKTHPMISWISFFDDGMMALKPEVLQEFADVYSKEIKLPFLTYGTHPNYINDEKVKILVKAGSIFFRMGIQNCSPTVLNIYNRKTSLNKIIQSTRVINKYKKFIAPPAYDIILDNPFATSEDLKEHMENMYLIPRPYVINLHSLRIVLGSALEDNIKKYTNRETIEAKDKNLLHPEATFFNIMHYILSVVKIPHFLFRYSLDHIYNPKEYKTLIIFVRFIFLVRRALGHLKNLDFSFLTGRGSFVPYFLWKVGVLKFYNKIMYEKRNKI</sequence>
<dbReference type="Gene3D" id="3.40.50.280">
    <property type="entry name" value="Cobalamin-binding domain"/>
    <property type="match status" value="1"/>
</dbReference>
<dbReference type="GO" id="GO:0051536">
    <property type="term" value="F:iron-sulfur cluster binding"/>
    <property type="evidence" value="ECO:0007669"/>
    <property type="project" value="UniProtKB-KW"/>
</dbReference>
<dbReference type="AlphaFoldDB" id="K0NJK2"/>
<keyword evidence="3" id="KW-0479">Metal-binding</keyword>
<dbReference type="RefSeq" id="WP_014958869.1">
    <property type="nucleotide sequence ID" value="NC_018645.1"/>
</dbReference>
<dbReference type="HOGENOM" id="CLU_518500_0_0_7"/>
<dbReference type="Gene3D" id="3.80.30.20">
    <property type="entry name" value="tm_1862 like domain"/>
    <property type="match status" value="1"/>
</dbReference>
<evidence type="ECO:0000256" key="1">
    <source>
        <dbReference type="ARBA" id="ARBA00001966"/>
    </source>
</evidence>
<evidence type="ECO:0000259" key="6">
    <source>
        <dbReference type="PROSITE" id="PS51918"/>
    </source>
</evidence>
<feature type="domain" description="Radical SAM core" evidence="6">
    <location>
        <begin position="205"/>
        <end position="437"/>
    </location>
</feature>
<dbReference type="PROSITE" id="PS51918">
    <property type="entry name" value="RADICAL_SAM"/>
    <property type="match status" value="1"/>
</dbReference>
<keyword evidence="5" id="KW-0411">Iron-sulfur</keyword>
<dbReference type="InterPro" id="IPR051198">
    <property type="entry name" value="BchE-like"/>
</dbReference>
<dbReference type="CDD" id="cd02068">
    <property type="entry name" value="radical_SAM_B12_BD"/>
    <property type="match status" value="1"/>
</dbReference>
<dbReference type="Proteomes" id="UP000007347">
    <property type="component" value="Chromosome"/>
</dbReference>
<keyword evidence="4" id="KW-0408">Iron</keyword>
<gene>
    <name evidence="7" type="ordered locus">TOL2_C35240</name>
</gene>
<protein>
    <submittedName>
        <fullName evidence="7">Cobalamin-binding radical SAM protein</fullName>
    </submittedName>
</protein>
<dbReference type="STRING" id="651182.TOL2_C35240"/>
<dbReference type="InterPro" id="IPR006158">
    <property type="entry name" value="Cobalamin-bd"/>
</dbReference>
<evidence type="ECO:0000313" key="8">
    <source>
        <dbReference type="Proteomes" id="UP000007347"/>
    </source>
</evidence>
<dbReference type="PANTHER" id="PTHR43409">
    <property type="entry name" value="ANAEROBIC MAGNESIUM-PROTOPORPHYRIN IX MONOMETHYL ESTER CYCLASE-RELATED"/>
    <property type="match status" value="1"/>
</dbReference>
<proteinExistence type="predicted"/>
<dbReference type="SFLD" id="SFLDG01082">
    <property type="entry name" value="B12-binding_domain_containing"/>
    <property type="match status" value="1"/>
</dbReference>
<evidence type="ECO:0000256" key="3">
    <source>
        <dbReference type="ARBA" id="ARBA00022723"/>
    </source>
</evidence>
<dbReference type="InterPro" id="IPR023404">
    <property type="entry name" value="rSAM_horseshoe"/>
</dbReference>
<evidence type="ECO:0000256" key="4">
    <source>
        <dbReference type="ARBA" id="ARBA00023004"/>
    </source>
</evidence>
<evidence type="ECO:0000256" key="2">
    <source>
        <dbReference type="ARBA" id="ARBA00022691"/>
    </source>
</evidence>
<organism evidence="7 8">
    <name type="scientific">Desulfobacula toluolica (strain DSM 7467 / Tol2)</name>
    <dbReference type="NCBI Taxonomy" id="651182"/>
    <lineage>
        <taxon>Bacteria</taxon>
        <taxon>Pseudomonadati</taxon>
        <taxon>Thermodesulfobacteriota</taxon>
        <taxon>Desulfobacteria</taxon>
        <taxon>Desulfobacterales</taxon>
        <taxon>Desulfobacteraceae</taxon>
        <taxon>Desulfobacula</taxon>
    </lineage>
</organism>
<dbReference type="SMART" id="SM00729">
    <property type="entry name" value="Elp3"/>
    <property type="match status" value="1"/>
</dbReference>
<dbReference type="CDD" id="cd01335">
    <property type="entry name" value="Radical_SAM"/>
    <property type="match status" value="1"/>
</dbReference>
<dbReference type="InterPro" id="IPR058240">
    <property type="entry name" value="rSAM_sf"/>
</dbReference>
<dbReference type="GO" id="GO:0031419">
    <property type="term" value="F:cobalamin binding"/>
    <property type="evidence" value="ECO:0007669"/>
    <property type="project" value="InterPro"/>
</dbReference>
<dbReference type="KEGG" id="dto:TOL2_C35240"/>
<accession>K0NJK2</accession>
<dbReference type="EMBL" id="FO203503">
    <property type="protein sequence ID" value="CCK81681.1"/>
    <property type="molecule type" value="Genomic_DNA"/>
</dbReference>
<dbReference type="Pfam" id="PF04055">
    <property type="entry name" value="Radical_SAM"/>
    <property type="match status" value="1"/>
</dbReference>
<evidence type="ECO:0000256" key="5">
    <source>
        <dbReference type="ARBA" id="ARBA00023014"/>
    </source>
</evidence>
<name>K0NJK2_DESTT</name>